<protein>
    <recommendedName>
        <fullName evidence="4">Amidohydrolase-related domain-containing protein</fullName>
    </recommendedName>
</protein>
<comment type="caution">
    <text evidence="2">The sequence shown here is derived from an EMBL/GenBank/DDBJ whole genome shotgun (WGS) entry which is preliminary data.</text>
</comment>
<dbReference type="InterPro" id="IPR052350">
    <property type="entry name" value="Metallo-dep_Lactonases"/>
</dbReference>
<dbReference type="InParanoid" id="A0A401GH56"/>
<feature type="region of interest" description="Disordered" evidence="1">
    <location>
        <begin position="27"/>
        <end position="52"/>
    </location>
</feature>
<evidence type="ECO:0000256" key="1">
    <source>
        <dbReference type="SAM" id="MobiDB-lite"/>
    </source>
</evidence>
<dbReference type="Gene3D" id="3.20.20.140">
    <property type="entry name" value="Metal-dependent hydrolases"/>
    <property type="match status" value="1"/>
</dbReference>
<accession>A0A401GH56</accession>
<dbReference type="RefSeq" id="XP_027612411.1">
    <property type="nucleotide sequence ID" value="XM_027756610.1"/>
</dbReference>
<dbReference type="OrthoDB" id="2135488at2759"/>
<organism evidence="2 3">
    <name type="scientific">Sparassis crispa</name>
    <dbReference type="NCBI Taxonomy" id="139825"/>
    <lineage>
        <taxon>Eukaryota</taxon>
        <taxon>Fungi</taxon>
        <taxon>Dikarya</taxon>
        <taxon>Basidiomycota</taxon>
        <taxon>Agaricomycotina</taxon>
        <taxon>Agaricomycetes</taxon>
        <taxon>Polyporales</taxon>
        <taxon>Sparassidaceae</taxon>
        <taxon>Sparassis</taxon>
    </lineage>
</organism>
<dbReference type="PANTHER" id="PTHR43569:SF2">
    <property type="entry name" value="AMIDOHYDROLASE-RELATED DOMAIN-CONTAINING PROTEIN"/>
    <property type="match status" value="1"/>
</dbReference>
<dbReference type="GeneID" id="38778415"/>
<evidence type="ECO:0008006" key="4">
    <source>
        <dbReference type="Google" id="ProtNLM"/>
    </source>
</evidence>
<reference evidence="2 3" key="1">
    <citation type="journal article" date="2018" name="Sci. Rep.">
        <title>Genome sequence of the cauliflower mushroom Sparassis crispa (Hanabiratake) and its association with beneficial usage.</title>
        <authorList>
            <person name="Kiyama R."/>
            <person name="Furutani Y."/>
            <person name="Kawaguchi K."/>
            <person name="Nakanishi T."/>
        </authorList>
    </citation>
    <scope>NUCLEOTIDE SEQUENCE [LARGE SCALE GENOMIC DNA]</scope>
</reference>
<name>A0A401GH56_9APHY</name>
<keyword evidence="3" id="KW-1185">Reference proteome</keyword>
<evidence type="ECO:0000313" key="2">
    <source>
        <dbReference type="EMBL" id="GBE81498.1"/>
    </source>
</evidence>
<dbReference type="EMBL" id="BFAD01000003">
    <property type="protein sequence ID" value="GBE81498.1"/>
    <property type="molecule type" value="Genomic_DNA"/>
</dbReference>
<dbReference type="Proteomes" id="UP000287166">
    <property type="component" value="Unassembled WGS sequence"/>
</dbReference>
<evidence type="ECO:0000313" key="3">
    <source>
        <dbReference type="Proteomes" id="UP000287166"/>
    </source>
</evidence>
<gene>
    <name evidence="2" type="ORF">SCP_0312270</name>
</gene>
<proteinExistence type="predicted"/>
<dbReference type="STRING" id="139825.A0A401GH56"/>
<sequence>MSTAVPPPLPSPSVGIRRKGAQALPRLPLSAFTPPNSGSSDRFPLPPSPSAVHPEQVVDAHVVAPDGDLSRWKAETGQALGSKLKGVVVSLNGNAPSEVETALKQISSESSGVPVLSALAPLDPYANANEEFEPPLYLANTTSSKPRIAFTMVFTKCDAGIKRALGWTLSQGLTVNIDVECNIRESERGLESLEELLTSIDAPYVEGQPKETKGKIIISNILPPTDDLSLPIVKLLTHPSYREYQSHIASISLRSNVFINFLPPSWGASTPSRTEESRKEWNEWKRRLKMYIGPVVEAFGYQRIIFGSSPSTTSQAKSNAGDWYELARECFAELGVEQEGIDAVFSGNALLVYS</sequence>
<dbReference type="AlphaFoldDB" id="A0A401GH56"/>
<dbReference type="PANTHER" id="PTHR43569">
    <property type="entry name" value="AMIDOHYDROLASE"/>
    <property type="match status" value="1"/>
</dbReference>